<proteinExistence type="predicted"/>
<dbReference type="EMBL" id="JAJPPU010000002">
    <property type="protein sequence ID" value="MCD8473985.1"/>
    <property type="molecule type" value="Genomic_DNA"/>
</dbReference>
<name>A0ABS8TYK9_9GAMM</name>
<evidence type="ECO:0000313" key="1">
    <source>
        <dbReference type="EMBL" id="MCD8473985.1"/>
    </source>
</evidence>
<accession>A0ABS8TYK9</accession>
<keyword evidence="2" id="KW-1185">Reference proteome</keyword>
<evidence type="ECO:0000313" key="2">
    <source>
        <dbReference type="Proteomes" id="UP001430701"/>
    </source>
</evidence>
<reference evidence="1" key="1">
    <citation type="submission" date="2021-11" db="EMBL/GenBank/DDBJ databases">
        <title>Genome sequence of Xylella taiwanensis PLS432.</title>
        <authorList>
            <person name="Weng L.-W."/>
            <person name="Su C.-C."/>
            <person name="Tsai C.-W."/>
            <person name="Kuo C.-H."/>
        </authorList>
    </citation>
    <scope>NUCLEOTIDE SEQUENCE</scope>
    <source>
        <strain evidence="1">PLS432</strain>
    </source>
</reference>
<organism evidence="1 2">
    <name type="scientific">Xylella taiwanensis</name>
    <dbReference type="NCBI Taxonomy" id="1444770"/>
    <lineage>
        <taxon>Bacteria</taxon>
        <taxon>Pseudomonadati</taxon>
        <taxon>Pseudomonadota</taxon>
        <taxon>Gammaproteobacteria</taxon>
        <taxon>Lysobacterales</taxon>
        <taxon>Lysobacteraceae</taxon>
        <taxon>Xylella</taxon>
    </lineage>
</organism>
<protein>
    <submittedName>
        <fullName evidence="1">Uncharacterized protein</fullName>
    </submittedName>
</protein>
<dbReference type="Proteomes" id="UP001430701">
    <property type="component" value="Unassembled WGS sequence"/>
</dbReference>
<comment type="caution">
    <text evidence="1">The sequence shown here is derived from an EMBL/GenBank/DDBJ whole genome shotgun (WGS) entry which is preliminary data.</text>
</comment>
<gene>
    <name evidence="1" type="ORF">LPH55_11090</name>
</gene>
<dbReference type="RefSeq" id="WP_230428284.1">
    <property type="nucleotide sequence ID" value="NZ_CP087676.1"/>
</dbReference>
<sequence>MLERLSTAAALGIIGLGVTSPNVSEASNHVKNRLFTKWTDYALCEMKCERATKRADTLLSWLQTKLNTLKAMLTPASLAWL</sequence>